<dbReference type="Proteomes" id="UP001205748">
    <property type="component" value="Unassembled WGS sequence"/>
</dbReference>
<dbReference type="AlphaFoldDB" id="A0AAE3HGY1"/>
<dbReference type="Pfam" id="PF13556">
    <property type="entry name" value="HTH_30"/>
    <property type="match status" value="1"/>
</dbReference>
<dbReference type="Pfam" id="PF17853">
    <property type="entry name" value="GGDEF_2"/>
    <property type="match status" value="1"/>
</dbReference>
<comment type="caution">
    <text evidence="3">The sequence shown here is derived from an EMBL/GenBank/DDBJ whole genome shotgun (WGS) entry which is preliminary data.</text>
</comment>
<dbReference type="InterPro" id="IPR000160">
    <property type="entry name" value="GGDEF_dom"/>
</dbReference>
<comment type="similarity">
    <text evidence="1">Belongs to the CdaR family.</text>
</comment>
<gene>
    <name evidence="3" type="ORF">NSA47_09865</name>
</gene>
<protein>
    <submittedName>
        <fullName evidence="3">PucR family transcriptional regulator ligand-binding domain-containing protein</fullName>
    </submittedName>
</protein>
<dbReference type="Pfam" id="PF07905">
    <property type="entry name" value="PucR"/>
    <property type="match status" value="1"/>
</dbReference>
<dbReference type="PANTHER" id="PTHR33744">
    <property type="entry name" value="CARBOHYDRATE DIACID REGULATOR"/>
    <property type="match status" value="1"/>
</dbReference>
<organism evidence="3 4">
    <name type="scientific">Irregularibacter muris</name>
    <dbReference type="NCBI Taxonomy" id="1796619"/>
    <lineage>
        <taxon>Bacteria</taxon>
        <taxon>Bacillati</taxon>
        <taxon>Bacillota</taxon>
        <taxon>Clostridia</taxon>
        <taxon>Eubacteriales</taxon>
        <taxon>Eubacteriaceae</taxon>
        <taxon>Irregularibacter</taxon>
    </lineage>
</organism>
<dbReference type="InterPro" id="IPR025736">
    <property type="entry name" value="PucR_C-HTH_dom"/>
</dbReference>
<dbReference type="PANTHER" id="PTHR33744:SF1">
    <property type="entry name" value="DNA-BINDING TRANSCRIPTIONAL ACTIVATOR ADER"/>
    <property type="match status" value="1"/>
</dbReference>
<keyword evidence="4" id="KW-1185">Reference proteome</keyword>
<proteinExistence type="inferred from homology"/>
<accession>A0AAE3HGY1</accession>
<evidence type="ECO:0000259" key="2">
    <source>
        <dbReference type="PROSITE" id="PS50887"/>
    </source>
</evidence>
<sequence>MLTNAGITIEQALKLDALKGAKLIAGERGKGNAITQINIMEVPDIGDWVKGGELLLTTAYSIKDDPIAQKELIPKLHEKGLAGLAIKPRRYLKSISEDMIKTAESLGFPLIELPFEASFTDIMNPILAEVLNKQAALLTTLEEVHGQLMNILLAGGELKDISDALAKMVKNPVAIQDNLFNNTVVSLYRENPELREELMVKAQKQQGISSRYYQLHRHQRTEDEVGGKTVTKVIMPIVAGNKTYGYIIVWETNAKLEVVDMRTIETSSAIAALDVMKEVAILEVEKRHKIEFIEDLLSPDQSLQKLAIERGPIFGLEFGKDYVVMVISLDDFEKSFKKTPNNAEFIQQYKNRIQQSIQSTAQKHNQKIIMGDKSDSLTILLAVDPLMDSSDVKNKSIDLGKNIIEVVKKAFPEIEISIGIGRYYSKIEELYKSYQDAKKSITLGKLFNQDKVVHFDDLGIYRLLYYENLKPELRRFYTETLMPLVEYDKAKDTELVKTLQSYFENNGNLKKISKQLFTHYNTILYRIQRIEEICHVNLQDAHQRLNLEIALKIMYIIDKK</sequence>
<name>A0AAE3HGY1_9FIRM</name>
<reference evidence="3" key="1">
    <citation type="submission" date="2022-07" db="EMBL/GenBank/DDBJ databases">
        <title>Enhanced cultured diversity of the mouse gut microbiota enables custom-made synthetic communities.</title>
        <authorList>
            <person name="Afrizal A."/>
        </authorList>
    </citation>
    <scope>NUCLEOTIDE SEQUENCE</scope>
    <source>
        <strain evidence="3">DSM 28593</strain>
    </source>
</reference>
<evidence type="ECO:0000313" key="3">
    <source>
        <dbReference type="EMBL" id="MCR1899287.1"/>
    </source>
</evidence>
<dbReference type="RefSeq" id="WP_257531474.1">
    <property type="nucleotide sequence ID" value="NZ_JANKAS010000008.1"/>
</dbReference>
<dbReference type="PROSITE" id="PS50887">
    <property type="entry name" value="GGDEF"/>
    <property type="match status" value="1"/>
</dbReference>
<evidence type="ECO:0000313" key="4">
    <source>
        <dbReference type="Proteomes" id="UP001205748"/>
    </source>
</evidence>
<evidence type="ECO:0000256" key="1">
    <source>
        <dbReference type="ARBA" id="ARBA00006754"/>
    </source>
</evidence>
<feature type="domain" description="GGDEF" evidence="2">
    <location>
        <begin position="320"/>
        <end position="457"/>
    </location>
</feature>
<dbReference type="InterPro" id="IPR012914">
    <property type="entry name" value="PucR_dom"/>
</dbReference>
<dbReference type="EMBL" id="JANKAS010000008">
    <property type="protein sequence ID" value="MCR1899287.1"/>
    <property type="molecule type" value="Genomic_DNA"/>
</dbReference>
<dbReference type="InterPro" id="IPR051448">
    <property type="entry name" value="CdaR-like_regulators"/>
</dbReference>
<dbReference type="InterPro" id="IPR042070">
    <property type="entry name" value="PucR_C-HTH_sf"/>
</dbReference>
<dbReference type="InterPro" id="IPR041522">
    <property type="entry name" value="CdaR_GGDEF"/>
</dbReference>
<dbReference type="Gene3D" id="1.10.10.2840">
    <property type="entry name" value="PucR C-terminal helix-turn-helix domain"/>
    <property type="match status" value="1"/>
</dbReference>